<dbReference type="Proteomes" id="UP001501343">
    <property type="component" value="Unassembled WGS sequence"/>
</dbReference>
<dbReference type="GO" id="GO:0016787">
    <property type="term" value="F:hydrolase activity"/>
    <property type="evidence" value="ECO:0007669"/>
    <property type="project" value="UniProtKB-KW"/>
</dbReference>
<organism evidence="3 4">
    <name type="scientific">Microbacterium aoyamense</name>
    <dbReference type="NCBI Taxonomy" id="344166"/>
    <lineage>
        <taxon>Bacteria</taxon>
        <taxon>Bacillati</taxon>
        <taxon>Actinomycetota</taxon>
        <taxon>Actinomycetes</taxon>
        <taxon>Micrococcales</taxon>
        <taxon>Microbacteriaceae</taxon>
        <taxon>Microbacterium</taxon>
    </lineage>
</organism>
<proteinExistence type="predicted"/>
<dbReference type="PANTHER" id="PTHR46825">
    <property type="entry name" value="D-ALANYL-D-ALANINE-CARBOXYPEPTIDASE/ENDOPEPTIDASE AMPH"/>
    <property type="match status" value="1"/>
</dbReference>
<dbReference type="InterPro" id="IPR001466">
    <property type="entry name" value="Beta-lactam-related"/>
</dbReference>
<feature type="domain" description="Beta-lactamase-related" evidence="2">
    <location>
        <begin position="48"/>
        <end position="360"/>
    </location>
</feature>
<keyword evidence="1" id="KW-0732">Signal</keyword>
<comment type="caution">
    <text evidence="3">The sequence shown here is derived from an EMBL/GenBank/DDBJ whole genome shotgun (WGS) entry which is preliminary data.</text>
</comment>
<dbReference type="InterPro" id="IPR050491">
    <property type="entry name" value="AmpC-like"/>
</dbReference>
<dbReference type="PROSITE" id="PS51257">
    <property type="entry name" value="PROKAR_LIPOPROTEIN"/>
    <property type="match status" value="1"/>
</dbReference>
<gene>
    <name evidence="3" type="ORF">GCM10009775_20720</name>
</gene>
<dbReference type="SUPFAM" id="SSF56601">
    <property type="entry name" value="beta-lactamase/transpeptidase-like"/>
    <property type="match status" value="1"/>
</dbReference>
<reference evidence="4" key="1">
    <citation type="journal article" date="2019" name="Int. J. Syst. Evol. Microbiol.">
        <title>The Global Catalogue of Microorganisms (GCM) 10K type strain sequencing project: providing services to taxonomists for standard genome sequencing and annotation.</title>
        <authorList>
            <consortium name="The Broad Institute Genomics Platform"/>
            <consortium name="The Broad Institute Genome Sequencing Center for Infectious Disease"/>
            <person name="Wu L."/>
            <person name="Ma J."/>
        </authorList>
    </citation>
    <scope>NUCLEOTIDE SEQUENCE [LARGE SCALE GENOMIC DNA]</scope>
    <source>
        <strain evidence="4">JCM 14900</strain>
    </source>
</reference>
<evidence type="ECO:0000313" key="4">
    <source>
        <dbReference type="Proteomes" id="UP001501343"/>
    </source>
</evidence>
<feature type="chain" id="PRO_5045436881" evidence="1">
    <location>
        <begin position="27"/>
        <end position="381"/>
    </location>
</feature>
<dbReference type="EMBL" id="BAAAOF010000004">
    <property type="protein sequence ID" value="GAA1928549.1"/>
    <property type="molecule type" value="Genomic_DNA"/>
</dbReference>
<protein>
    <submittedName>
        <fullName evidence="3">Serine hydrolase domain-containing protein</fullName>
    </submittedName>
</protein>
<evidence type="ECO:0000259" key="2">
    <source>
        <dbReference type="Pfam" id="PF00144"/>
    </source>
</evidence>
<evidence type="ECO:0000256" key="1">
    <source>
        <dbReference type="SAM" id="SignalP"/>
    </source>
</evidence>
<dbReference type="Gene3D" id="3.40.710.10">
    <property type="entry name" value="DD-peptidase/beta-lactamase superfamily"/>
    <property type="match status" value="1"/>
</dbReference>
<keyword evidence="3" id="KW-0378">Hydrolase</keyword>
<name>A0ABP5B2P9_9MICO</name>
<sequence length="381" mass="40422">MQRRAALAAASIVAIAGLAGCAPASAPDPTPSVSEEGALPDDLQAQLQAVLDDTMAEYDVPGAAVGVWVPGAGSWTVAAGVADIESGEPTTTEMSWPLRSVTKSYTVTLLLQLVDEGEVTLDDTIDRYVDGVTNGDRITLRQLANMSSGNADYTNDDFVAVFSEDPTRIFTLDELNGFMLGKPAQFEPGAEHVYTNANTNLLGAVIEKVTGASYEDVLNDRILEPLGLQDTRYLLDVATWTEPHALGYGPDADPREPADQNFSIFGPAGSMVSSLEDTRLWAETLATGALLDPATQAEREDGWPLDAGPPYDVYALGIGETNGWWGHNGEGLGYTAAVFHNPETGASIVVFMNESNVEPKAHPADQTFRRMAAVLAGEATS</sequence>
<dbReference type="Pfam" id="PF00144">
    <property type="entry name" value="Beta-lactamase"/>
    <property type="match status" value="1"/>
</dbReference>
<dbReference type="InterPro" id="IPR012338">
    <property type="entry name" value="Beta-lactam/transpept-like"/>
</dbReference>
<feature type="signal peptide" evidence="1">
    <location>
        <begin position="1"/>
        <end position="26"/>
    </location>
</feature>
<keyword evidence="4" id="KW-1185">Reference proteome</keyword>
<accession>A0ABP5B2P9</accession>
<evidence type="ECO:0000313" key="3">
    <source>
        <dbReference type="EMBL" id="GAA1928549.1"/>
    </source>
</evidence>
<dbReference type="PANTHER" id="PTHR46825:SF7">
    <property type="entry name" value="D-ALANYL-D-ALANINE CARBOXYPEPTIDASE"/>
    <property type="match status" value="1"/>
</dbReference>